<dbReference type="AlphaFoldDB" id="A0A1M6AY88"/>
<gene>
    <name evidence="4" type="ORF">SAMN05444401_0569</name>
</gene>
<evidence type="ECO:0000313" key="4">
    <source>
        <dbReference type="EMBL" id="SHI41464.1"/>
    </source>
</evidence>
<evidence type="ECO:0000259" key="3">
    <source>
        <dbReference type="Pfam" id="PF25023"/>
    </source>
</evidence>
<keyword evidence="1" id="KW-0677">Repeat</keyword>
<dbReference type="InterPro" id="IPR028900">
    <property type="entry name" value="Tox-SHH_dom"/>
</dbReference>
<evidence type="ECO:0000256" key="1">
    <source>
        <dbReference type="ARBA" id="ARBA00022737"/>
    </source>
</evidence>
<dbReference type="InterPro" id="IPR031325">
    <property type="entry name" value="RHS_repeat"/>
</dbReference>
<organism evidence="4 5">
    <name type="scientific">Clostridium amylolyticum</name>
    <dbReference type="NCBI Taxonomy" id="1121298"/>
    <lineage>
        <taxon>Bacteria</taxon>
        <taxon>Bacillati</taxon>
        <taxon>Bacillota</taxon>
        <taxon>Clostridia</taxon>
        <taxon>Eubacteriales</taxon>
        <taxon>Clostridiaceae</taxon>
        <taxon>Clostridium</taxon>
    </lineage>
</organism>
<dbReference type="InterPro" id="IPR022385">
    <property type="entry name" value="Rhs_assc_core"/>
</dbReference>
<dbReference type="Pfam" id="PF25023">
    <property type="entry name" value="TEN_YD-shell"/>
    <property type="match status" value="2"/>
</dbReference>
<dbReference type="Pfam" id="PF05593">
    <property type="entry name" value="RHS_repeat"/>
    <property type="match status" value="1"/>
</dbReference>
<dbReference type="Proteomes" id="UP000184080">
    <property type="component" value="Unassembled WGS sequence"/>
</dbReference>
<accession>A0A1M6AY88</accession>
<dbReference type="STRING" id="1121298.SAMN05444401_0569"/>
<dbReference type="PANTHER" id="PTHR32305">
    <property type="match status" value="1"/>
</dbReference>
<dbReference type="Pfam" id="PF15652">
    <property type="entry name" value="Tox-SHH"/>
    <property type="match status" value="1"/>
</dbReference>
<sequence>MRRIDHGGRTGNEGSFTYKPEKVESYTYYSDGSRKSKTDRNGNTIHYKYNALGKPISEVVGNISIAYTYDKNGNQLSISDDTGTTTRSYDELNRVVKKTIPKVGETKFKYDIIITRSDMPQASYAEKSIDPKGNITTKVFDKAGRIKYVIDGDTNATISATYDYYNNGSTKSLVYETGTREDYTYYSDNTLKSLINKKADGSVIESFSYIYDAANNQTRKKDTKGTTFYTYDKLNRLVTVLEPALQTTNYVYDKAGNRESQTIQNGNIVSTITYAYNEQNRLIRTTTTVKDTTSGTVAYAYYKNANLTPIEPILVDEGIIYTYDNNGNLINKRKTILNSEDTKNNALFAPVIGERLKGLSKDSVLNEYDSLNRLIKSTADGKTNTYEYNGENIRVSKSVNGENRRYLYEGDKIILEVDENGSQKARNIYGTNIISRKVESSSDKYYYLFNGHGDVTNLTGSDSKILATYYYDAFGVPTETNGNVDNPIRYASYQYDEETGNYYLMSRMYDPVIARFLQEDTYRGELNDPLSLNLYTYTHNNPITYDDPDGHWIHIAIGAAIGAAINVGITAYLDYKDDHKFNSGWREYAGAAVEGAITGSIGAATGGASLFTMITAEVASGFVGSAARQYISKGKVSLKKSATDAAFNGITFIGGHYAGKALSPVKKAIAQSKVVTKTKGLVLDGLSSKSDTILSLNKKIGESVQNVFEKINLPTQNKLAFSSAGGGGRSGIEATFDYVDESVMKNFNKVYSSETLQSTVKNIDNNISSSIKGVTKAEPFDIVKYGDKTPGLENHHGVMDMWAQKNIPGYKPRPADSTAIALTKEQHNATRSVFGKWKYENYGFKGKVDWENVSPREIQGLSERMFDAAKVPQDARAEYYREFNKYIYGLEK</sequence>
<dbReference type="Gene3D" id="2.180.10.10">
    <property type="entry name" value="RHS repeat-associated core"/>
    <property type="match status" value="2"/>
</dbReference>
<dbReference type="InterPro" id="IPR006530">
    <property type="entry name" value="YD"/>
</dbReference>
<keyword evidence="5" id="KW-1185">Reference proteome</keyword>
<dbReference type="NCBIfam" id="TIGR01643">
    <property type="entry name" value="YD_repeat_2x"/>
    <property type="match status" value="1"/>
</dbReference>
<name>A0A1M6AY88_9CLOT</name>
<feature type="domain" description="Teneurin-like YD-shell" evidence="3">
    <location>
        <begin position="40"/>
        <end position="111"/>
    </location>
</feature>
<dbReference type="NCBIfam" id="TIGR03696">
    <property type="entry name" value="Rhs_assc_core"/>
    <property type="match status" value="1"/>
</dbReference>
<feature type="domain" description="Tox-SHH" evidence="2">
    <location>
        <begin position="792"/>
        <end position="886"/>
    </location>
</feature>
<proteinExistence type="predicted"/>
<evidence type="ECO:0000259" key="2">
    <source>
        <dbReference type="Pfam" id="PF15652"/>
    </source>
</evidence>
<reference evidence="4 5" key="1">
    <citation type="submission" date="2016-11" db="EMBL/GenBank/DDBJ databases">
        <authorList>
            <person name="Jaros S."/>
            <person name="Januszkiewicz K."/>
            <person name="Wedrychowicz H."/>
        </authorList>
    </citation>
    <scope>NUCLEOTIDE SEQUENCE [LARGE SCALE GENOMIC DNA]</scope>
    <source>
        <strain evidence="4 5">DSM 21864</strain>
    </source>
</reference>
<dbReference type="PANTHER" id="PTHR32305:SF17">
    <property type="entry name" value="TRNA NUCLEASE WAPA"/>
    <property type="match status" value="1"/>
</dbReference>
<dbReference type="InterPro" id="IPR050708">
    <property type="entry name" value="T6SS_VgrG/RHS"/>
</dbReference>
<feature type="domain" description="Teneurin-like YD-shell" evidence="3">
    <location>
        <begin position="269"/>
        <end position="543"/>
    </location>
</feature>
<dbReference type="EMBL" id="FQZO01000001">
    <property type="protein sequence ID" value="SHI41464.1"/>
    <property type="molecule type" value="Genomic_DNA"/>
</dbReference>
<dbReference type="InterPro" id="IPR056823">
    <property type="entry name" value="TEN-like_YD-shell"/>
</dbReference>
<evidence type="ECO:0000313" key="5">
    <source>
        <dbReference type="Proteomes" id="UP000184080"/>
    </source>
</evidence>
<protein>
    <submittedName>
        <fullName evidence="4">RHS repeat-associated core domain-containing protein</fullName>
    </submittedName>
</protein>